<dbReference type="InterPro" id="IPR003594">
    <property type="entry name" value="HATPase_dom"/>
</dbReference>
<dbReference type="InterPro" id="IPR037196">
    <property type="entry name" value="HSP90_C"/>
</dbReference>
<keyword evidence="7 8" id="KW-0143">Chaperone</keyword>
<reference evidence="11" key="1">
    <citation type="submission" date="2009-08" db="EMBL/GenBank/DDBJ databases">
        <authorList>
            <person name="Weinstock G."/>
            <person name="Sodergren E."/>
            <person name="Clifton S."/>
            <person name="Fulton L."/>
            <person name="Fulton B."/>
            <person name="Courtney L."/>
            <person name="Fronick C."/>
            <person name="Harrison M."/>
            <person name="Strong C."/>
            <person name="Farmer C."/>
            <person name="Delahaunty K."/>
            <person name="Markovic C."/>
            <person name="Hall O."/>
            <person name="Minx P."/>
            <person name="Tomlinson C."/>
            <person name="Mitreva M."/>
            <person name="Nelson J."/>
            <person name="Hou S."/>
            <person name="Wollam A."/>
            <person name="Pepin K.H."/>
            <person name="Johnson M."/>
            <person name="Bhonagiri V."/>
            <person name="Nash W.E."/>
            <person name="Warren W."/>
            <person name="Chinwalla A."/>
            <person name="Mardis E.R."/>
            <person name="Wilson R.K."/>
        </authorList>
    </citation>
    <scope>NUCLEOTIDE SEQUENCE [LARGE SCALE GENOMIC DNA]</scope>
    <source>
        <strain evidence="11">A2-165</strain>
    </source>
</reference>
<dbReference type="Pfam" id="PF00183">
    <property type="entry name" value="HSP90"/>
    <property type="match status" value="1"/>
</dbReference>
<dbReference type="InterPro" id="IPR036890">
    <property type="entry name" value="HATPase_C_sf"/>
</dbReference>
<dbReference type="SUPFAM" id="SSF54211">
    <property type="entry name" value="Ribosomal protein S5 domain 2-like"/>
    <property type="match status" value="1"/>
</dbReference>
<dbReference type="Gene3D" id="3.40.50.11260">
    <property type="match status" value="1"/>
</dbReference>
<sequence>MSAKKMQHRLFLLHCRSFCEGPDLNTVQKRFCIMAKKEFQAESKKLMDMMINSIYTNKEIFLRELISNASDAIDKLYYKSLTDPSVGMNKGDFRILLTRDKDNRLLTVSDNGIGMTKEELEQNLGTIAHSGSLDFKKDNKDENIDIIGQFGVGFYSAFMVADKVTVISKAYGADEAWQWESSGADGYELTPAEKDTAGTDIILHIKDSTDTDNYENFLDEYGIVAIVKKYSDYVRYPIQMEREKSRQKPEPDPKPEDYKPEWETYTELETLNSMVPIWKKQKSEVTDEEYASFYKDKFNDYSDPARVIVSRTEGTANYNALLFVPSHRPYDFYTKEYEKGLALYASGVLIMEKCADLLPDYFSFVKGIVDSQDLSLNISREMLQKDNQLKLIHNALEKKIKNELHSMLVNDREKYEAFWKEFGRQIKFGAYSDYGMHAELLRDLLLFWSAKEQKMVTLQEYVDKMPAEQKFIYFAAGDSTDRLAKLPAAELVLDKGYDVLLLTEDVDEFCLQIMRSYPRKDAEGKDGTVEFKNVNSGDLGLETEDEKKAAEDATAENKPLFDAMKDALDGKVKEVKVSTRLKDHPVCLSADGPLSIEMEKVLSKQPGSEGVKSDKVLELNINHPVFAVLKAAQEAGDTDKVKKYSSLLYAQAQLIEGLPVDDPAAYAEAVCSLMK</sequence>
<gene>
    <name evidence="8" type="primary">htpG</name>
    <name evidence="11" type="ORF">FAEPRAA2165_00767</name>
</gene>
<feature type="binding site" evidence="9">
    <location>
        <position position="123"/>
    </location>
    <ligand>
        <name>ATP</name>
        <dbReference type="ChEBI" id="CHEBI:30616"/>
    </ligand>
</feature>
<evidence type="ECO:0000256" key="2">
    <source>
        <dbReference type="ARBA" id="ARBA00008239"/>
    </source>
</evidence>
<evidence type="ECO:0000259" key="10">
    <source>
        <dbReference type="SMART" id="SM00387"/>
    </source>
</evidence>
<evidence type="ECO:0000256" key="5">
    <source>
        <dbReference type="ARBA" id="ARBA00022840"/>
    </source>
</evidence>
<dbReference type="InterPro" id="IPR020568">
    <property type="entry name" value="Ribosomal_Su5_D2-typ_SF"/>
</dbReference>
<dbReference type="Gene3D" id="3.30.565.10">
    <property type="entry name" value="Histidine kinase-like ATPase, C-terminal domain"/>
    <property type="match status" value="1"/>
</dbReference>
<keyword evidence="3 8" id="KW-0963">Cytoplasm</keyword>
<dbReference type="GO" id="GO:0140662">
    <property type="term" value="F:ATP-dependent protein folding chaperone"/>
    <property type="evidence" value="ECO:0007669"/>
    <property type="project" value="InterPro"/>
</dbReference>
<feature type="region of interest" description="A; substrate-binding" evidence="8">
    <location>
        <begin position="1"/>
        <end position="380"/>
    </location>
</feature>
<protein>
    <recommendedName>
        <fullName evidence="8">Chaperone protein HtpG</fullName>
    </recommendedName>
    <alternativeName>
        <fullName evidence="8">Heat shock protein HtpG</fullName>
    </alternativeName>
    <alternativeName>
        <fullName evidence="8">High temperature protein G</fullName>
    </alternativeName>
</protein>
<feature type="binding site" evidence="9">
    <location>
        <begin position="130"/>
        <end position="131"/>
    </location>
    <ligand>
        <name>ATP</name>
        <dbReference type="ChEBI" id="CHEBI:30616"/>
    </ligand>
</feature>
<dbReference type="HAMAP" id="MF_00505">
    <property type="entry name" value="HSP90"/>
    <property type="match status" value="1"/>
</dbReference>
<evidence type="ECO:0000256" key="3">
    <source>
        <dbReference type="ARBA" id="ARBA00022490"/>
    </source>
</evidence>
<dbReference type="STRING" id="411483.FAEPRAA2165_00767"/>
<dbReference type="SMART" id="SM00387">
    <property type="entry name" value="HATPase_c"/>
    <property type="match status" value="1"/>
</dbReference>
<dbReference type="PANTHER" id="PTHR11528">
    <property type="entry name" value="HEAT SHOCK PROTEIN 90 FAMILY MEMBER"/>
    <property type="match status" value="1"/>
</dbReference>
<dbReference type="InterPro" id="IPR020575">
    <property type="entry name" value="Hsp90_N"/>
</dbReference>
<dbReference type="Gene3D" id="1.20.120.790">
    <property type="entry name" value="Heat shock protein 90, C-terminal domain"/>
    <property type="match status" value="1"/>
</dbReference>
<dbReference type="GO" id="GO:0005524">
    <property type="term" value="F:ATP binding"/>
    <property type="evidence" value="ECO:0007669"/>
    <property type="project" value="UniProtKB-UniRule"/>
</dbReference>
<feature type="binding site" evidence="9">
    <location>
        <begin position="149"/>
        <end position="154"/>
    </location>
    <ligand>
        <name>ATP</name>
        <dbReference type="ChEBI" id="CHEBI:30616"/>
    </ligand>
</feature>
<evidence type="ECO:0000256" key="8">
    <source>
        <dbReference type="HAMAP-Rule" id="MF_00505"/>
    </source>
</evidence>
<name>C7H3A9_FAED2</name>
<dbReference type="PROSITE" id="PS00298">
    <property type="entry name" value="HSP90"/>
    <property type="match status" value="1"/>
</dbReference>
<feature type="region of interest" description="C" evidence="8">
    <location>
        <begin position="601"/>
        <end position="675"/>
    </location>
</feature>
<evidence type="ECO:0000256" key="1">
    <source>
        <dbReference type="ARBA" id="ARBA00004496"/>
    </source>
</evidence>
<evidence type="ECO:0000256" key="9">
    <source>
        <dbReference type="PIRSR" id="PIRSR002583-1"/>
    </source>
</evidence>
<comment type="subcellular location">
    <subcellularLocation>
        <location evidence="1 8">Cytoplasm</location>
    </subcellularLocation>
</comment>
<comment type="function">
    <text evidence="8">Molecular chaperone. Has ATPase activity.</text>
</comment>
<organism evidence="11 12">
    <name type="scientific">Faecalibacterium duncaniae (strain DSM 17677 / JCM 31915 / A2-165)</name>
    <name type="common">Faecalibacterium prausnitzii</name>
    <dbReference type="NCBI Taxonomy" id="411483"/>
    <lineage>
        <taxon>Bacteria</taxon>
        <taxon>Bacillati</taxon>
        <taxon>Bacillota</taxon>
        <taxon>Clostridia</taxon>
        <taxon>Eubacteriales</taxon>
        <taxon>Oscillospiraceae</taxon>
        <taxon>Faecalibacterium</taxon>
    </lineage>
</organism>
<dbReference type="GO" id="GO:0016887">
    <property type="term" value="F:ATP hydrolysis activity"/>
    <property type="evidence" value="ECO:0007669"/>
    <property type="project" value="InterPro"/>
</dbReference>
<comment type="caution">
    <text evidence="8">Lacks conserved residue(s) required for the propagation of feature annotation.</text>
</comment>
<feature type="binding site" evidence="9">
    <location>
        <position position="380"/>
    </location>
    <ligand>
        <name>ATP</name>
        <dbReference type="ChEBI" id="CHEBI:30616"/>
    </ligand>
</feature>
<feature type="binding site" evidence="9">
    <location>
        <position position="68"/>
    </location>
    <ligand>
        <name>ATP</name>
        <dbReference type="ChEBI" id="CHEBI:30616"/>
    </ligand>
</feature>
<dbReference type="GO" id="GO:0005737">
    <property type="term" value="C:cytoplasm"/>
    <property type="evidence" value="ECO:0007669"/>
    <property type="project" value="UniProtKB-SubCell"/>
</dbReference>
<dbReference type="HOGENOM" id="CLU_006684_3_0_9"/>
<proteinExistence type="inferred from homology"/>
<dbReference type="PIRSF" id="PIRSF002583">
    <property type="entry name" value="Hsp90"/>
    <property type="match status" value="1"/>
</dbReference>
<dbReference type="Proteomes" id="UP000004619">
    <property type="component" value="Unassembled WGS sequence"/>
</dbReference>
<comment type="similarity">
    <text evidence="2 8">Belongs to the heat shock protein 90 family.</text>
</comment>
<evidence type="ECO:0000313" key="12">
    <source>
        <dbReference type="Proteomes" id="UP000004619"/>
    </source>
</evidence>
<keyword evidence="4 8" id="KW-0547">Nucleotide-binding</keyword>
<evidence type="ECO:0000256" key="6">
    <source>
        <dbReference type="ARBA" id="ARBA00023016"/>
    </source>
</evidence>
<feature type="binding site" evidence="9">
    <location>
        <position position="110"/>
    </location>
    <ligand>
        <name>ATP</name>
        <dbReference type="ChEBI" id="CHEBI:30616"/>
    </ligand>
</feature>
<dbReference type="GO" id="GO:0051082">
    <property type="term" value="F:unfolded protein binding"/>
    <property type="evidence" value="ECO:0007669"/>
    <property type="project" value="UniProtKB-UniRule"/>
</dbReference>
<evidence type="ECO:0000256" key="4">
    <source>
        <dbReference type="ARBA" id="ARBA00022741"/>
    </source>
</evidence>
<dbReference type="PATRIC" id="fig|411483.3.peg.924"/>
<comment type="subunit">
    <text evidence="8">Homodimer.</text>
</comment>
<feature type="binding site" evidence="9">
    <location>
        <position position="199"/>
    </location>
    <ligand>
        <name>ATP</name>
        <dbReference type="ChEBI" id="CHEBI:30616"/>
    </ligand>
</feature>
<accession>C7H3A9</accession>
<dbReference type="InterPro" id="IPR019805">
    <property type="entry name" value="Heat_shock_protein_90_CS"/>
</dbReference>
<comment type="caution">
    <text evidence="11">The sequence shown here is derived from an EMBL/GenBank/DDBJ whole genome shotgun (WGS) entry which is preliminary data.</text>
</comment>
<dbReference type="FunFam" id="3.30.565.10:FF:000009">
    <property type="entry name" value="Molecular chaperone HtpG"/>
    <property type="match status" value="1"/>
</dbReference>
<dbReference type="EMBL" id="ACOP02000015">
    <property type="protein sequence ID" value="EEU97588.1"/>
    <property type="molecule type" value="Genomic_DNA"/>
</dbReference>
<keyword evidence="12" id="KW-1185">Reference proteome</keyword>
<keyword evidence="6 8" id="KW-0346">Stress response</keyword>
<feature type="binding site" evidence="9">
    <location>
        <position position="115"/>
    </location>
    <ligand>
        <name>ATP</name>
        <dbReference type="ChEBI" id="CHEBI:30616"/>
    </ligand>
</feature>
<dbReference type="InterPro" id="IPR001404">
    <property type="entry name" value="Hsp90_fam"/>
</dbReference>
<feature type="domain" description="Histidine kinase/HSP90-like ATPase" evidence="10">
    <location>
        <begin position="57"/>
        <end position="209"/>
    </location>
</feature>
<dbReference type="Gene3D" id="3.30.230.80">
    <property type="match status" value="1"/>
</dbReference>
<dbReference type="PRINTS" id="PR00775">
    <property type="entry name" value="HEATSHOCK90"/>
</dbReference>
<dbReference type="Pfam" id="PF13589">
    <property type="entry name" value="HATPase_c_3"/>
    <property type="match status" value="1"/>
</dbReference>
<dbReference type="SUPFAM" id="SSF55874">
    <property type="entry name" value="ATPase domain of HSP90 chaperone/DNA topoisomerase II/histidine kinase"/>
    <property type="match status" value="1"/>
</dbReference>
<feature type="binding site" evidence="9">
    <location>
        <position position="64"/>
    </location>
    <ligand>
        <name>ATP</name>
        <dbReference type="ChEBI" id="CHEBI:30616"/>
    </ligand>
</feature>
<dbReference type="CDD" id="cd16927">
    <property type="entry name" value="HATPase_Hsp90-like"/>
    <property type="match status" value="1"/>
</dbReference>
<evidence type="ECO:0000256" key="7">
    <source>
        <dbReference type="ARBA" id="ARBA00023186"/>
    </source>
</evidence>
<dbReference type="eggNOG" id="COG0326">
    <property type="taxonomic scope" value="Bacteria"/>
</dbReference>
<keyword evidence="5 8" id="KW-0067">ATP-binding</keyword>
<dbReference type="NCBIfam" id="NF003555">
    <property type="entry name" value="PRK05218.1"/>
    <property type="match status" value="1"/>
</dbReference>
<dbReference type="AlphaFoldDB" id="C7H3A9"/>
<dbReference type="SUPFAM" id="SSF110942">
    <property type="entry name" value="HSP90 C-terminal domain"/>
    <property type="match status" value="1"/>
</dbReference>
<evidence type="ECO:0000313" key="11">
    <source>
        <dbReference type="EMBL" id="EEU97588.1"/>
    </source>
</evidence>